<keyword evidence="8" id="KW-0325">Glycoprotein</keyword>
<dbReference type="EMBL" id="HADX01011146">
    <property type="protein sequence ID" value="SBP33378.1"/>
    <property type="molecule type" value="Transcribed_RNA"/>
</dbReference>
<keyword evidence="6" id="KW-0472">Membrane</keyword>
<evidence type="ECO:0000256" key="4">
    <source>
        <dbReference type="ARBA" id="ARBA00022525"/>
    </source>
</evidence>
<keyword evidence="5 12" id="KW-0732">Signal</keyword>
<comment type="caution">
    <text evidence="10">Lacks conserved residue(s) required for the propagation of feature annotation.</text>
</comment>
<evidence type="ECO:0000256" key="8">
    <source>
        <dbReference type="ARBA" id="ARBA00023180"/>
    </source>
</evidence>
<organism evidence="15">
    <name type="scientific">Iconisemion striatum</name>
    <dbReference type="NCBI Taxonomy" id="60296"/>
    <lineage>
        <taxon>Eukaryota</taxon>
        <taxon>Metazoa</taxon>
        <taxon>Chordata</taxon>
        <taxon>Craniata</taxon>
        <taxon>Vertebrata</taxon>
        <taxon>Euteleostomi</taxon>
        <taxon>Actinopterygii</taxon>
        <taxon>Neopterygii</taxon>
        <taxon>Teleostei</taxon>
        <taxon>Neoteleostei</taxon>
        <taxon>Acanthomorphata</taxon>
        <taxon>Ovalentaria</taxon>
        <taxon>Atherinomorphae</taxon>
        <taxon>Cyprinodontiformes</taxon>
        <taxon>Nothobranchiidae</taxon>
        <taxon>Iconisemion</taxon>
    </lineage>
</organism>
<dbReference type="InterPro" id="IPR013783">
    <property type="entry name" value="Ig-like_fold"/>
</dbReference>
<evidence type="ECO:0000259" key="14">
    <source>
        <dbReference type="PROSITE" id="PS51004"/>
    </source>
</evidence>
<dbReference type="PANTHER" id="PTHR11036">
    <property type="entry name" value="SEMAPHORIN"/>
    <property type="match status" value="1"/>
</dbReference>
<feature type="domain" description="Ig-like" evidence="13">
    <location>
        <begin position="516"/>
        <end position="600"/>
    </location>
</feature>
<dbReference type="InterPro" id="IPR027231">
    <property type="entry name" value="Semaphorin"/>
</dbReference>
<keyword evidence="7" id="KW-1015">Disulfide bond</keyword>
<evidence type="ECO:0000256" key="11">
    <source>
        <dbReference type="SAM" id="MobiDB-lite"/>
    </source>
</evidence>
<dbReference type="InterPro" id="IPR015943">
    <property type="entry name" value="WD40/YVTN_repeat-like_dom_sf"/>
</dbReference>
<dbReference type="Gene3D" id="2.60.40.10">
    <property type="entry name" value="Immunoglobulins"/>
    <property type="match status" value="1"/>
</dbReference>
<dbReference type="InterPro" id="IPR016201">
    <property type="entry name" value="PSI"/>
</dbReference>
<gene>
    <name evidence="15" type="primary">SEMA7A</name>
</gene>
<reference evidence="15" key="2">
    <citation type="submission" date="2016-06" db="EMBL/GenBank/DDBJ databases">
        <title>The genome of a short-lived fish provides insights into sex chromosome evolution and the genetic control of aging.</title>
        <authorList>
            <person name="Reichwald K."/>
            <person name="Felder M."/>
            <person name="Petzold A."/>
            <person name="Koch P."/>
            <person name="Groth M."/>
            <person name="Platzer M."/>
        </authorList>
    </citation>
    <scope>NUCLEOTIDE SEQUENCE</scope>
    <source>
        <tissue evidence="15">Brain</tissue>
    </source>
</reference>
<protein>
    <submittedName>
        <fullName evidence="15">Semaphorin 7A</fullName>
    </submittedName>
</protein>
<dbReference type="FunFam" id="2.60.40.10:FF:000030">
    <property type="entry name" value="Semaphorin 3F like"/>
    <property type="match status" value="1"/>
</dbReference>
<evidence type="ECO:0000259" key="13">
    <source>
        <dbReference type="PROSITE" id="PS50835"/>
    </source>
</evidence>
<dbReference type="InterPro" id="IPR036179">
    <property type="entry name" value="Ig-like_dom_sf"/>
</dbReference>
<reference evidence="15" key="1">
    <citation type="submission" date="2016-05" db="EMBL/GenBank/DDBJ databases">
        <authorList>
            <person name="Lavstsen T."/>
            <person name="Jespersen J.S."/>
        </authorList>
    </citation>
    <scope>NUCLEOTIDE SEQUENCE</scope>
    <source>
        <tissue evidence="15">Brain</tissue>
    </source>
</reference>
<feature type="chain" id="PRO_5008364113" evidence="12">
    <location>
        <begin position="21"/>
        <end position="739"/>
    </location>
</feature>
<dbReference type="SMART" id="SM00630">
    <property type="entry name" value="Sema"/>
    <property type="match status" value="1"/>
</dbReference>
<feature type="domain" description="Sema" evidence="14">
    <location>
        <begin position="26"/>
        <end position="467"/>
    </location>
</feature>
<keyword evidence="4" id="KW-0964">Secreted</keyword>
<dbReference type="GO" id="GO:0071526">
    <property type="term" value="P:semaphorin-plexin signaling pathway"/>
    <property type="evidence" value="ECO:0007669"/>
    <property type="project" value="TreeGrafter"/>
</dbReference>
<dbReference type="PROSITE" id="PS50835">
    <property type="entry name" value="IG_LIKE"/>
    <property type="match status" value="1"/>
</dbReference>
<accession>A0A1A7YT47</accession>
<comment type="subcellular location">
    <subcellularLocation>
        <location evidence="1">Membrane</location>
    </subcellularLocation>
    <subcellularLocation>
        <location evidence="2">Secreted</location>
    </subcellularLocation>
</comment>
<dbReference type="GO" id="GO:0030215">
    <property type="term" value="F:semaphorin receptor binding"/>
    <property type="evidence" value="ECO:0007669"/>
    <property type="project" value="InterPro"/>
</dbReference>
<dbReference type="GO" id="GO:0045499">
    <property type="term" value="F:chemorepellent activity"/>
    <property type="evidence" value="ECO:0007669"/>
    <property type="project" value="TreeGrafter"/>
</dbReference>
<dbReference type="PANTHER" id="PTHR11036:SF80">
    <property type="entry name" value="SEMAPHORIN-7A"/>
    <property type="match status" value="1"/>
</dbReference>
<evidence type="ECO:0000256" key="7">
    <source>
        <dbReference type="ARBA" id="ARBA00023157"/>
    </source>
</evidence>
<evidence type="ECO:0000256" key="12">
    <source>
        <dbReference type="SAM" id="SignalP"/>
    </source>
</evidence>
<dbReference type="GO" id="GO:0050727">
    <property type="term" value="P:regulation of inflammatory response"/>
    <property type="evidence" value="ECO:0007669"/>
    <property type="project" value="TreeGrafter"/>
</dbReference>
<dbReference type="Gene3D" id="3.30.1680.10">
    <property type="entry name" value="ligand-binding face of the semaphorins, domain 2"/>
    <property type="match status" value="1"/>
</dbReference>
<feature type="compositionally biased region" description="Basic and acidic residues" evidence="11">
    <location>
        <begin position="712"/>
        <end position="729"/>
    </location>
</feature>
<dbReference type="SMART" id="SM00409">
    <property type="entry name" value="IG"/>
    <property type="match status" value="1"/>
</dbReference>
<dbReference type="GO" id="GO:0005178">
    <property type="term" value="F:integrin binding"/>
    <property type="evidence" value="ECO:0007669"/>
    <property type="project" value="TreeGrafter"/>
</dbReference>
<evidence type="ECO:0000256" key="3">
    <source>
        <dbReference type="ARBA" id="ARBA00009492"/>
    </source>
</evidence>
<evidence type="ECO:0000256" key="2">
    <source>
        <dbReference type="ARBA" id="ARBA00004613"/>
    </source>
</evidence>
<dbReference type="InterPro" id="IPR001627">
    <property type="entry name" value="Semap_dom"/>
</dbReference>
<feature type="region of interest" description="Disordered" evidence="11">
    <location>
        <begin position="693"/>
        <end position="739"/>
    </location>
</feature>
<evidence type="ECO:0000256" key="1">
    <source>
        <dbReference type="ARBA" id="ARBA00004370"/>
    </source>
</evidence>
<dbReference type="Pfam" id="PF01403">
    <property type="entry name" value="Sema"/>
    <property type="match status" value="1"/>
</dbReference>
<dbReference type="FunFam" id="2.130.10.10:FF:001316">
    <property type="entry name" value="Semaphorin 7A"/>
    <property type="match status" value="1"/>
</dbReference>
<evidence type="ECO:0000256" key="6">
    <source>
        <dbReference type="ARBA" id="ARBA00023136"/>
    </source>
</evidence>
<dbReference type="PROSITE" id="PS51004">
    <property type="entry name" value="SEMA"/>
    <property type="match status" value="1"/>
</dbReference>
<dbReference type="InterPro" id="IPR003599">
    <property type="entry name" value="Ig_sub"/>
</dbReference>
<dbReference type="SMART" id="SM00423">
    <property type="entry name" value="PSI"/>
    <property type="match status" value="1"/>
</dbReference>
<dbReference type="SUPFAM" id="SSF101912">
    <property type="entry name" value="Sema domain"/>
    <property type="match status" value="1"/>
</dbReference>
<name>A0A1A7YT47_9TELE</name>
<dbReference type="GO" id="GO:0005576">
    <property type="term" value="C:extracellular region"/>
    <property type="evidence" value="ECO:0007669"/>
    <property type="project" value="UniProtKB-SubCell"/>
</dbReference>
<dbReference type="CDD" id="cd05871">
    <property type="entry name" value="Ig_Sema3"/>
    <property type="match status" value="1"/>
</dbReference>
<feature type="region of interest" description="Disordered" evidence="11">
    <location>
        <begin position="621"/>
        <end position="642"/>
    </location>
</feature>
<dbReference type="InterPro" id="IPR007110">
    <property type="entry name" value="Ig-like_dom"/>
</dbReference>
<dbReference type="SUPFAM" id="SSF48726">
    <property type="entry name" value="Immunoglobulin"/>
    <property type="match status" value="1"/>
</dbReference>
<evidence type="ECO:0000256" key="5">
    <source>
        <dbReference type="ARBA" id="ARBA00022729"/>
    </source>
</evidence>
<dbReference type="InterPro" id="IPR036352">
    <property type="entry name" value="Semap_dom_sf"/>
</dbReference>
<keyword evidence="9" id="KW-0393">Immunoglobulin domain</keyword>
<dbReference type="GO" id="GO:0009897">
    <property type="term" value="C:external side of plasma membrane"/>
    <property type="evidence" value="ECO:0007669"/>
    <property type="project" value="TreeGrafter"/>
</dbReference>
<comment type="similarity">
    <text evidence="3">Belongs to the semaphorin family.</text>
</comment>
<dbReference type="GO" id="GO:0007229">
    <property type="term" value="P:integrin-mediated signaling pathway"/>
    <property type="evidence" value="ECO:0007669"/>
    <property type="project" value="TreeGrafter"/>
</dbReference>
<sequence>MIRLFYFPLLLLGEFHLVQNKDLQETPTLGSTKTPRLLITGLTKGGYIYDAHQNHSVFLYQEDSDELYVGGTDFVLKLDGNDYHILEEYPLKTTEQHQCFEGPCTNEITVIEKFQDSVFVCGTNGLKPKCWKLFPSVSNQSYEIVESYEGTGISPFVYTQNSLSLTVDGDLYAAAPLDVEGSSLQFRRKAGSRTNVWMYDSWVSEPTFIAASWVKRVNDPDNEKIYIFFREKNSDPSPEADPWISRVARVCKVDEGGSKRFFQNTWTSFLKARLVCGFPDESLYFNRLQDIFVMHAEDWLDTKVYALFSSSWNSTAVCIYSIATIESVFENSTFKGYNKEVPHPRPGTCVPNSKSLSSATVNVVKDYPEMTDWVHSLHHKAPFYTSNNNYTKIAVDRVQAADQHMYNVLLLATDSGKIHKVLEAGSEPFIVSETQLSSTSAVQAMKLDSKKKKLVIGFSEKISFVDLQNCDKYGSSCAECVLARDPYCAWDGTSCTRYLPNTKRRFRRQDVRNGDPNTLCSGDHHKHRVAERKLYGVEGSSTFLECIPKSLQAKVTWTYQKQPQHPREEVRLDDRILQTERGLLIRRVLKRDIGVYQCHAMEHGFTQTLLGITLEVVPSSSSSMSNLPSDAPVRLDPRSGGGSSLPNQKFWYRDFMQLVDHPNLSTVDQICEQVWARKNAGSDQVDKIFPAAGKDILPQGPPVRPANKKWKHLQEIRKGRNRRTHDGKPNPRAPRSAGE</sequence>
<dbReference type="GO" id="GO:0030335">
    <property type="term" value="P:positive regulation of cell migration"/>
    <property type="evidence" value="ECO:0007669"/>
    <property type="project" value="TreeGrafter"/>
</dbReference>
<dbReference type="InterPro" id="IPR002165">
    <property type="entry name" value="Plexin_repeat"/>
</dbReference>
<dbReference type="GO" id="GO:0001755">
    <property type="term" value="P:neural crest cell migration"/>
    <property type="evidence" value="ECO:0007669"/>
    <property type="project" value="TreeGrafter"/>
</dbReference>
<dbReference type="Pfam" id="PF01437">
    <property type="entry name" value="PSI"/>
    <property type="match status" value="1"/>
</dbReference>
<evidence type="ECO:0000256" key="10">
    <source>
        <dbReference type="PROSITE-ProRule" id="PRU00352"/>
    </source>
</evidence>
<dbReference type="Gene3D" id="2.130.10.10">
    <property type="entry name" value="YVTN repeat-like/Quinoprotein amine dehydrogenase"/>
    <property type="match status" value="1"/>
</dbReference>
<evidence type="ECO:0000256" key="9">
    <source>
        <dbReference type="ARBA" id="ARBA00023319"/>
    </source>
</evidence>
<feature type="signal peptide" evidence="12">
    <location>
        <begin position="1"/>
        <end position="20"/>
    </location>
</feature>
<evidence type="ECO:0000313" key="15">
    <source>
        <dbReference type="EMBL" id="SBP33378.1"/>
    </source>
</evidence>
<dbReference type="SUPFAM" id="SSF103575">
    <property type="entry name" value="Plexin repeat"/>
    <property type="match status" value="1"/>
</dbReference>
<dbReference type="AlphaFoldDB" id="A0A1A7YT47"/>
<dbReference type="GO" id="GO:0007411">
    <property type="term" value="P:axon guidance"/>
    <property type="evidence" value="ECO:0007669"/>
    <property type="project" value="TreeGrafter"/>
</dbReference>
<proteinExistence type="inferred from homology"/>